<reference evidence="2 3" key="1">
    <citation type="journal article" name="Sci. Rep.">
        <title>Telomere-to-telomere assembled and centromere annotated genomes of the two main subspecies of the button mushroom Agaricus bisporus reveal especially polymorphic chromosome ends.</title>
        <authorList>
            <person name="Sonnenberg A.S.M."/>
            <person name="Sedaghat-Telgerd N."/>
            <person name="Lavrijssen B."/>
            <person name="Ohm R.A."/>
            <person name="Hendrickx P.M."/>
            <person name="Scholtmeijer K."/>
            <person name="Baars J.J.P."/>
            <person name="van Peer A."/>
        </authorList>
    </citation>
    <scope>NUCLEOTIDE SEQUENCE [LARGE SCALE GENOMIC DNA]</scope>
    <source>
        <strain evidence="2 3">H119_p4</strain>
    </source>
</reference>
<feature type="region of interest" description="Disordered" evidence="1">
    <location>
        <begin position="193"/>
        <end position="231"/>
    </location>
</feature>
<name>A0A8H7C6N6_AGABI</name>
<comment type="caution">
    <text evidence="2">The sequence shown here is derived from an EMBL/GenBank/DDBJ whole genome shotgun (WGS) entry which is preliminary data.</text>
</comment>
<dbReference type="Proteomes" id="UP000629468">
    <property type="component" value="Unassembled WGS sequence"/>
</dbReference>
<sequence>MVYRLPTNHSLVPSPVDQSQVLLSPPVTPWRGSLIVSGTRPSDRAGSQDVRVAALEIDGDRVRDWPPQFFARVLHEKRVLHEVITHIDQHHPPMCTFVADRHIRDSRLNSANEIMFRNLSRVLYENETVVIVPWGTPALRGAGMIIYPAQNSSSLLVGALFFDRPFPAFLGSSSPLIPFGLAIPAAPPMHPQPHYAQGMVPASSYDAHGQSVSPRRSHPDSPAEAILSHGGPRQDQYQHYMMTYGQGNADSSPASVSSVHWTSEMNFTGGNGSSTQPNLGQYS</sequence>
<evidence type="ECO:0000313" key="3">
    <source>
        <dbReference type="Proteomes" id="UP000629468"/>
    </source>
</evidence>
<organism evidence="2 3">
    <name type="scientific">Agaricus bisporus var. burnettii</name>
    <dbReference type="NCBI Taxonomy" id="192524"/>
    <lineage>
        <taxon>Eukaryota</taxon>
        <taxon>Fungi</taxon>
        <taxon>Dikarya</taxon>
        <taxon>Basidiomycota</taxon>
        <taxon>Agaricomycotina</taxon>
        <taxon>Agaricomycetes</taxon>
        <taxon>Agaricomycetidae</taxon>
        <taxon>Agaricales</taxon>
        <taxon>Agaricineae</taxon>
        <taxon>Agaricaceae</taxon>
        <taxon>Agaricus</taxon>
    </lineage>
</organism>
<dbReference type="AlphaFoldDB" id="A0A8H7C6N6"/>
<accession>A0A8H7C6N6</accession>
<evidence type="ECO:0000256" key="1">
    <source>
        <dbReference type="SAM" id="MobiDB-lite"/>
    </source>
</evidence>
<dbReference type="EMBL" id="JABXXO010000011">
    <property type="protein sequence ID" value="KAF7763862.1"/>
    <property type="molecule type" value="Genomic_DNA"/>
</dbReference>
<evidence type="ECO:0000313" key="2">
    <source>
        <dbReference type="EMBL" id="KAF7763862.1"/>
    </source>
</evidence>
<feature type="region of interest" description="Disordered" evidence="1">
    <location>
        <begin position="263"/>
        <end position="283"/>
    </location>
</feature>
<gene>
    <name evidence="2" type="ORF">Agabi119p4_8399</name>
</gene>
<protein>
    <submittedName>
        <fullName evidence="2">Uncharacterized protein</fullName>
    </submittedName>
</protein>
<proteinExistence type="predicted"/>